<dbReference type="Gene3D" id="3.40.50.2300">
    <property type="match status" value="1"/>
</dbReference>
<evidence type="ECO:0000256" key="6">
    <source>
        <dbReference type="PROSITE-ProRule" id="PRU00169"/>
    </source>
</evidence>
<evidence type="ECO:0000256" key="5">
    <source>
        <dbReference type="ARBA" id="ARBA00022777"/>
    </source>
</evidence>
<dbReference type="SUPFAM" id="SSF52172">
    <property type="entry name" value="CheY-like"/>
    <property type="match status" value="1"/>
</dbReference>
<dbReference type="EMBL" id="JAWIIV010000014">
    <property type="protein sequence ID" value="MEC4720948.1"/>
    <property type="molecule type" value="Genomic_DNA"/>
</dbReference>
<dbReference type="PROSITE" id="PS50109">
    <property type="entry name" value="HIS_KIN"/>
    <property type="match status" value="1"/>
</dbReference>
<dbReference type="Pfam" id="PF08447">
    <property type="entry name" value="PAS_3"/>
    <property type="match status" value="1"/>
</dbReference>
<dbReference type="SUPFAM" id="SSF55874">
    <property type="entry name" value="ATPase domain of HSP90 chaperone/DNA topoisomerase II/histidine kinase"/>
    <property type="match status" value="1"/>
</dbReference>
<dbReference type="SUPFAM" id="SSF55785">
    <property type="entry name" value="PYP-like sensor domain (PAS domain)"/>
    <property type="match status" value="2"/>
</dbReference>
<organism evidence="11 12">
    <name type="scientific">Noviherbaspirillum album</name>
    <dbReference type="NCBI Taxonomy" id="3080276"/>
    <lineage>
        <taxon>Bacteria</taxon>
        <taxon>Pseudomonadati</taxon>
        <taxon>Pseudomonadota</taxon>
        <taxon>Betaproteobacteria</taxon>
        <taxon>Burkholderiales</taxon>
        <taxon>Oxalobacteraceae</taxon>
        <taxon>Noviherbaspirillum</taxon>
    </lineage>
</organism>
<dbReference type="PANTHER" id="PTHR43547:SF2">
    <property type="entry name" value="HYBRID SIGNAL TRANSDUCTION HISTIDINE KINASE C"/>
    <property type="match status" value="1"/>
</dbReference>
<feature type="modified residue" description="4-aspartylphosphate" evidence="6">
    <location>
        <position position="764"/>
    </location>
</feature>
<evidence type="ECO:0000259" key="7">
    <source>
        <dbReference type="PROSITE" id="PS50109"/>
    </source>
</evidence>
<dbReference type="SMART" id="SM00065">
    <property type="entry name" value="GAF"/>
    <property type="match status" value="1"/>
</dbReference>
<accession>A0ABU6JBZ6</accession>
<evidence type="ECO:0000259" key="9">
    <source>
        <dbReference type="PROSITE" id="PS50112"/>
    </source>
</evidence>
<evidence type="ECO:0000256" key="4">
    <source>
        <dbReference type="ARBA" id="ARBA00022679"/>
    </source>
</evidence>
<keyword evidence="12" id="KW-1185">Reference proteome</keyword>
<keyword evidence="4" id="KW-0808">Transferase</keyword>
<dbReference type="EC" id="2.7.13.3" evidence="2"/>
<keyword evidence="5" id="KW-0418">Kinase</keyword>
<dbReference type="SMART" id="SM00448">
    <property type="entry name" value="REC"/>
    <property type="match status" value="1"/>
</dbReference>
<dbReference type="CDD" id="cd17580">
    <property type="entry name" value="REC_2_DhkD-like"/>
    <property type="match status" value="1"/>
</dbReference>
<dbReference type="InterPro" id="IPR036890">
    <property type="entry name" value="HATPase_C_sf"/>
</dbReference>
<evidence type="ECO:0000259" key="10">
    <source>
        <dbReference type="PROSITE" id="PS50113"/>
    </source>
</evidence>
<keyword evidence="3 6" id="KW-0597">Phosphoprotein</keyword>
<dbReference type="Pfam" id="PF00072">
    <property type="entry name" value="Response_reg"/>
    <property type="match status" value="1"/>
</dbReference>
<dbReference type="InterPro" id="IPR003594">
    <property type="entry name" value="HATPase_dom"/>
</dbReference>
<dbReference type="InterPro" id="IPR001789">
    <property type="entry name" value="Sig_transdc_resp-reg_receiver"/>
</dbReference>
<dbReference type="InterPro" id="IPR011006">
    <property type="entry name" value="CheY-like_superfamily"/>
</dbReference>
<proteinExistence type="predicted"/>
<feature type="domain" description="PAS" evidence="9">
    <location>
        <begin position="205"/>
        <end position="246"/>
    </location>
</feature>
<evidence type="ECO:0000313" key="12">
    <source>
        <dbReference type="Proteomes" id="UP001352263"/>
    </source>
</evidence>
<sequence>MLKNESGAGENAGAEADKEAAGQAVLLQLEQYRFLAELDDAIRPLVDPDEITHTAATVLGRHLDVNRCAYAHVDADMGRFTVTGNYINGVSSIKGEYQSAAFGAEFVRLSQLGIPYVVEDTETDERVRDIREAYRQTGIRAVISVPILKAGKFVAGMAVHQAAARRWRDDEIKLLTIVANRCWESIERSRMADELRGAEERIRSSRDYLRLLINCTEEGFYSVDREGVTIMCNTAFLRMLGFEREEDAVGKKLHDVIHHSRHDGSHYPVDSCPIYLAAKHGRPAHVQDELFFRQDGSSFLVEYRVQPVWRNGQLEGAVCTFVDLTNRRNTERALQKSQAHLQSLFEQTAAGHCETDLTGKILRVNDRYCQIVARTREELLTLRMQDITHPDDLVGNIPLFKRAVMHGEAFEIEKRYVRPDGTSVWVNNSVSLIRSAGDDADSTILAVTLDISARKRAEEALREADRRKDEFLAMLAHELRNPMAPILAAAELMEVAQLDAARVRQTSRIISRQVRHMTGLVDDLLDVSRVTRGLVKLVMADLDVKDVIASAIEQVRPLLEEKRHRLSLELDAEPAHVMGDQKRLVQILTNLLNNAAKFTQEGGSLRLAMQASDRHVILRVADNGTGIGPDLQPRIFDLFTQGERSSDRSQGGLGIGLALVKSLVEMHGGTVASHSEGVGRGSEFTVSLPRIRSRDTSAAKRHEMTRIIATGRKRRILVVDDNADAAQMLAMYLEVAGHEVLVENSSVRGLERARIELPDVCILDIGLPEMNGNELALHLRAHTGTARTLLIAVTGYAQEQDRERAMASGFDHYLAKPVDAGKLLMLLS</sequence>
<dbReference type="PANTHER" id="PTHR43547">
    <property type="entry name" value="TWO-COMPONENT HISTIDINE KINASE"/>
    <property type="match status" value="1"/>
</dbReference>
<comment type="caution">
    <text evidence="11">The sequence shown here is derived from an EMBL/GenBank/DDBJ whole genome shotgun (WGS) entry which is preliminary data.</text>
</comment>
<dbReference type="SMART" id="SM00086">
    <property type="entry name" value="PAC"/>
    <property type="match status" value="2"/>
</dbReference>
<dbReference type="Gene3D" id="3.30.565.10">
    <property type="entry name" value="Histidine kinase-like ATPase, C-terminal domain"/>
    <property type="match status" value="1"/>
</dbReference>
<dbReference type="Gene3D" id="3.30.450.20">
    <property type="entry name" value="PAS domain"/>
    <property type="match status" value="2"/>
</dbReference>
<evidence type="ECO:0000313" key="11">
    <source>
        <dbReference type="EMBL" id="MEC4720948.1"/>
    </source>
</evidence>
<dbReference type="InterPro" id="IPR004358">
    <property type="entry name" value="Sig_transdc_His_kin-like_C"/>
</dbReference>
<dbReference type="InterPro" id="IPR003661">
    <property type="entry name" value="HisK_dim/P_dom"/>
</dbReference>
<dbReference type="SUPFAM" id="SSF47384">
    <property type="entry name" value="Homodimeric domain of signal transducing histidine kinase"/>
    <property type="match status" value="1"/>
</dbReference>
<dbReference type="InterPro" id="IPR001610">
    <property type="entry name" value="PAC"/>
</dbReference>
<dbReference type="InterPro" id="IPR000014">
    <property type="entry name" value="PAS"/>
</dbReference>
<dbReference type="SMART" id="SM00091">
    <property type="entry name" value="PAS"/>
    <property type="match status" value="2"/>
</dbReference>
<dbReference type="Pfam" id="PF02518">
    <property type="entry name" value="HATPase_c"/>
    <property type="match status" value="1"/>
</dbReference>
<dbReference type="InterPro" id="IPR036097">
    <property type="entry name" value="HisK_dim/P_sf"/>
</dbReference>
<dbReference type="InterPro" id="IPR000700">
    <property type="entry name" value="PAS-assoc_C"/>
</dbReference>
<dbReference type="Pfam" id="PF00512">
    <property type="entry name" value="HisKA"/>
    <property type="match status" value="1"/>
</dbReference>
<name>A0ABU6JBZ6_9BURK</name>
<dbReference type="Gene3D" id="1.10.287.130">
    <property type="match status" value="1"/>
</dbReference>
<dbReference type="Gene3D" id="3.30.450.40">
    <property type="match status" value="1"/>
</dbReference>
<reference evidence="11 12" key="1">
    <citation type="submission" date="2023-10" db="EMBL/GenBank/DDBJ databases">
        <title>Noviherbaspirillum sp. CPCC 100848 genome assembly.</title>
        <authorList>
            <person name="Li X.Y."/>
            <person name="Fang X.M."/>
        </authorList>
    </citation>
    <scope>NUCLEOTIDE SEQUENCE [LARGE SCALE GENOMIC DNA]</scope>
    <source>
        <strain evidence="11 12">CPCC 100848</strain>
    </source>
</reference>
<feature type="domain" description="PAS" evidence="9">
    <location>
        <begin position="337"/>
        <end position="407"/>
    </location>
</feature>
<dbReference type="PROSITE" id="PS50110">
    <property type="entry name" value="RESPONSE_REGULATORY"/>
    <property type="match status" value="1"/>
</dbReference>
<dbReference type="InterPro" id="IPR029016">
    <property type="entry name" value="GAF-like_dom_sf"/>
</dbReference>
<dbReference type="CDD" id="cd00130">
    <property type="entry name" value="PAS"/>
    <property type="match status" value="2"/>
</dbReference>
<dbReference type="PROSITE" id="PS50113">
    <property type="entry name" value="PAC"/>
    <property type="match status" value="2"/>
</dbReference>
<dbReference type="RefSeq" id="WP_326507656.1">
    <property type="nucleotide sequence ID" value="NZ_JAWIIV010000014.1"/>
</dbReference>
<dbReference type="CDD" id="cd00082">
    <property type="entry name" value="HisKA"/>
    <property type="match status" value="1"/>
</dbReference>
<feature type="domain" description="Response regulatory" evidence="8">
    <location>
        <begin position="715"/>
        <end position="828"/>
    </location>
</feature>
<dbReference type="SMART" id="SM00388">
    <property type="entry name" value="HisKA"/>
    <property type="match status" value="1"/>
</dbReference>
<dbReference type="InterPro" id="IPR003018">
    <property type="entry name" value="GAF"/>
</dbReference>
<protein>
    <recommendedName>
        <fullName evidence="2">histidine kinase</fullName>
        <ecNumber evidence="2">2.7.13.3</ecNumber>
    </recommendedName>
</protein>
<feature type="domain" description="PAC" evidence="10">
    <location>
        <begin position="410"/>
        <end position="463"/>
    </location>
</feature>
<feature type="domain" description="PAC" evidence="10">
    <location>
        <begin position="285"/>
        <end position="336"/>
    </location>
</feature>
<dbReference type="InterPro" id="IPR005467">
    <property type="entry name" value="His_kinase_dom"/>
</dbReference>
<evidence type="ECO:0000256" key="1">
    <source>
        <dbReference type="ARBA" id="ARBA00000085"/>
    </source>
</evidence>
<dbReference type="NCBIfam" id="TIGR00229">
    <property type="entry name" value="sensory_box"/>
    <property type="match status" value="2"/>
</dbReference>
<dbReference type="PROSITE" id="PS50112">
    <property type="entry name" value="PAS"/>
    <property type="match status" value="2"/>
</dbReference>
<dbReference type="PRINTS" id="PR00344">
    <property type="entry name" value="BCTRLSENSOR"/>
</dbReference>
<dbReference type="Proteomes" id="UP001352263">
    <property type="component" value="Unassembled WGS sequence"/>
</dbReference>
<dbReference type="Pfam" id="PF01590">
    <property type="entry name" value="GAF"/>
    <property type="match status" value="1"/>
</dbReference>
<dbReference type="InterPro" id="IPR035965">
    <property type="entry name" value="PAS-like_dom_sf"/>
</dbReference>
<dbReference type="InterPro" id="IPR013655">
    <property type="entry name" value="PAS_fold_3"/>
</dbReference>
<dbReference type="SMART" id="SM00387">
    <property type="entry name" value="HATPase_c"/>
    <property type="match status" value="1"/>
</dbReference>
<evidence type="ECO:0000259" key="8">
    <source>
        <dbReference type="PROSITE" id="PS50110"/>
    </source>
</evidence>
<gene>
    <name evidence="11" type="ORF">RY831_17415</name>
</gene>
<dbReference type="SUPFAM" id="SSF55781">
    <property type="entry name" value="GAF domain-like"/>
    <property type="match status" value="1"/>
</dbReference>
<evidence type="ECO:0000256" key="2">
    <source>
        <dbReference type="ARBA" id="ARBA00012438"/>
    </source>
</evidence>
<comment type="catalytic activity">
    <reaction evidence="1">
        <text>ATP + protein L-histidine = ADP + protein N-phospho-L-histidine.</text>
        <dbReference type="EC" id="2.7.13.3"/>
    </reaction>
</comment>
<feature type="domain" description="Histidine kinase" evidence="7">
    <location>
        <begin position="474"/>
        <end position="692"/>
    </location>
</feature>
<dbReference type="Pfam" id="PF13426">
    <property type="entry name" value="PAS_9"/>
    <property type="match status" value="1"/>
</dbReference>
<evidence type="ECO:0000256" key="3">
    <source>
        <dbReference type="ARBA" id="ARBA00022553"/>
    </source>
</evidence>